<feature type="compositionally biased region" description="Low complexity" evidence="1">
    <location>
        <begin position="58"/>
        <end position="74"/>
    </location>
</feature>
<feature type="transmembrane region" description="Helical" evidence="2">
    <location>
        <begin position="206"/>
        <end position="229"/>
    </location>
</feature>
<feature type="transmembrane region" description="Helical" evidence="2">
    <location>
        <begin position="448"/>
        <end position="467"/>
    </location>
</feature>
<evidence type="ECO:0000313" key="5">
    <source>
        <dbReference type="Proteomes" id="UP001597036"/>
    </source>
</evidence>
<protein>
    <submittedName>
        <fullName evidence="4">Zinc-ribbon domain-containing protein</fullName>
    </submittedName>
</protein>
<dbReference type="InterPro" id="IPR026870">
    <property type="entry name" value="Zinc_ribbon_dom"/>
</dbReference>
<keyword evidence="5" id="KW-1185">Reference proteome</keyword>
<feature type="transmembrane region" description="Helical" evidence="2">
    <location>
        <begin position="614"/>
        <end position="634"/>
    </location>
</feature>
<reference evidence="5" key="1">
    <citation type="journal article" date="2019" name="Int. J. Syst. Evol. Microbiol.">
        <title>The Global Catalogue of Microorganisms (GCM) 10K type strain sequencing project: providing services to taxonomists for standard genome sequencing and annotation.</title>
        <authorList>
            <consortium name="The Broad Institute Genomics Platform"/>
            <consortium name="The Broad Institute Genome Sequencing Center for Infectious Disease"/>
            <person name="Wu L."/>
            <person name="Ma J."/>
        </authorList>
    </citation>
    <scope>NUCLEOTIDE SEQUENCE [LARGE SCALE GENOMIC DNA]</scope>
    <source>
        <strain evidence="5">CCM 8604</strain>
    </source>
</reference>
<gene>
    <name evidence="4" type="ORF">ACFQY8_01960</name>
</gene>
<comment type="caution">
    <text evidence="4">The sequence shown here is derived from an EMBL/GenBank/DDBJ whole genome shotgun (WGS) entry which is preliminary data.</text>
</comment>
<feature type="transmembrane region" description="Helical" evidence="2">
    <location>
        <begin position="172"/>
        <end position="194"/>
    </location>
</feature>
<evidence type="ECO:0000259" key="3">
    <source>
        <dbReference type="Pfam" id="PF13240"/>
    </source>
</evidence>
<dbReference type="Proteomes" id="UP001597036">
    <property type="component" value="Unassembled WGS sequence"/>
</dbReference>
<accession>A0ABW2Y413</accession>
<organism evidence="4 5">
    <name type="scientific">Alloscardovia venturai</name>
    <dbReference type="NCBI Taxonomy" id="1769421"/>
    <lineage>
        <taxon>Bacteria</taxon>
        <taxon>Bacillati</taxon>
        <taxon>Actinomycetota</taxon>
        <taxon>Actinomycetes</taxon>
        <taxon>Bifidobacteriales</taxon>
        <taxon>Bifidobacteriaceae</taxon>
        <taxon>Alloscardovia</taxon>
    </lineage>
</organism>
<feature type="transmembrane region" description="Helical" evidence="2">
    <location>
        <begin position="124"/>
        <end position="152"/>
    </location>
</feature>
<keyword evidence="2" id="KW-1133">Transmembrane helix</keyword>
<feature type="region of interest" description="Disordered" evidence="1">
    <location>
        <begin position="37"/>
        <end position="82"/>
    </location>
</feature>
<evidence type="ECO:0000256" key="2">
    <source>
        <dbReference type="SAM" id="Phobius"/>
    </source>
</evidence>
<keyword evidence="2" id="KW-0472">Membrane</keyword>
<name>A0ABW2Y413_9BIFI</name>
<keyword evidence="2" id="KW-0812">Transmembrane</keyword>
<evidence type="ECO:0000256" key="1">
    <source>
        <dbReference type="SAM" id="MobiDB-lite"/>
    </source>
</evidence>
<feature type="transmembrane region" description="Helical" evidence="2">
    <location>
        <begin position="359"/>
        <end position="380"/>
    </location>
</feature>
<dbReference type="EMBL" id="JBHTHQ010000012">
    <property type="protein sequence ID" value="MFD0704516.1"/>
    <property type="molecule type" value="Genomic_DNA"/>
</dbReference>
<feature type="domain" description="Zinc-ribbon" evidence="3">
    <location>
        <begin position="2"/>
        <end position="24"/>
    </location>
</feature>
<dbReference type="RefSeq" id="WP_377938080.1">
    <property type="nucleotide sequence ID" value="NZ_JBHTHQ010000012.1"/>
</dbReference>
<evidence type="ECO:0000313" key="4">
    <source>
        <dbReference type="EMBL" id="MFD0704516.1"/>
    </source>
</evidence>
<dbReference type="Pfam" id="PF13240">
    <property type="entry name" value="Zn_Ribbon_1"/>
    <property type="match status" value="1"/>
</dbReference>
<feature type="transmembrane region" description="Helical" evidence="2">
    <location>
        <begin position="235"/>
        <end position="257"/>
    </location>
</feature>
<feature type="transmembrane region" description="Helical" evidence="2">
    <location>
        <begin position="332"/>
        <end position="352"/>
    </location>
</feature>
<sequence>MFCNHCGSQIPDGAAFCSSCGTPVNAATAPVNAVSEPVAELAPQTPTPESAPQPTPAPQAFTPASAPAFAPSSANQTAKQTTNQAPAYQTVNQTANPTQPQGTPVSPLSKSEVFALPRLKTLGVALGIGLASAVVMTIIEIGLLAILGTSMLNSLSSTSDLSSLTDTVQSHANPLSGFGILFTTGVGGSAVLSISSLAKVSIAFPLGLSGIALLIGSAFGAFMCGRALVRTKRWTNLWASLLTGVAAGIVYVLIGLISATNASASIMGQEISMSLSGVSFSSFAMAFVLTTLGTWAGLALANRFAAEKTIFQACWKWAHQARGFVRTVVESVAIYSAVFAVAAIIVLVISALQTKNGAFLLTLPITLPMVIVCSVAFSSFGSVANYNQLSSIGGNADSLNLFSATGQNGWGWILFVVFLVTSFYIALRMIVRNSSDTQYAGWKYSWQTPVTVGIIWLVIELVCFRFAVDAHALSELSNESVSLGVEWWYALIVAVWMFLLEVCARTLGQTLQPLVRTMWPAVADSVVVFPQADAQFMAQGVMDQNAATESVSAPYGAGPAATATGTMPSMAAGVSEAGAPNTDPTTVQNAVPTAAPSTPAAPVTQMSAKKKRTIIISAIAAAVVIALIIAFNVVSTTVFGSQAVVKSYIAALESGNYTKATSMSSLGLSSEQAALLTSKVGKSSHAHISGATLGKEISNSDGSKSYLVTYNFEGDNKTARITVKPTGKQFGVFNQWKISKGILDNVTVSLDDASGPVSIGGVKVDKKNSTSNYGDTYTYTVYPGVYDVTMQGTKYVKSFSENVTSGDSVRVTTEATDTLKKDIEAKVKATLDECAKSTESEPKGCPFSSYIDADDSHRNLSWSITRYPKISDVDISDNSFYLSGGRATLSYQRKSFFDDSWEDDSDENYIWGYGEFTLKGDTLKITLDED</sequence>
<proteinExistence type="predicted"/>
<feature type="transmembrane region" description="Helical" evidence="2">
    <location>
        <begin position="409"/>
        <end position="427"/>
    </location>
</feature>
<feature type="compositionally biased region" description="Pro residues" evidence="1">
    <location>
        <begin position="45"/>
        <end position="57"/>
    </location>
</feature>
<feature type="transmembrane region" description="Helical" evidence="2">
    <location>
        <begin position="278"/>
        <end position="301"/>
    </location>
</feature>